<sequence>MPYFHLMKNCMCFVFWVTRLWEQYIETWLAKNTQSRLLGYLQKSG</sequence>
<dbReference type="AlphaFoldDB" id="A0A0A8XYJ7"/>
<name>A0A0A8XYJ7_ARUDO</name>
<evidence type="ECO:0000313" key="1">
    <source>
        <dbReference type="EMBL" id="JAD19054.1"/>
    </source>
</evidence>
<accession>A0A0A8XYJ7</accession>
<reference evidence="1" key="1">
    <citation type="submission" date="2014-09" db="EMBL/GenBank/DDBJ databases">
        <authorList>
            <person name="Magalhaes I.L.F."/>
            <person name="Oliveira U."/>
            <person name="Santos F.R."/>
            <person name="Vidigal T.H.D.A."/>
            <person name="Brescovit A.D."/>
            <person name="Santos A.J."/>
        </authorList>
    </citation>
    <scope>NUCLEOTIDE SEQUENCE</scope>
    <source>
        <tissue evidence="1">Shoot tissue taken approximately 20 cm above the soil surface</tissue>
    </source>
</reference>
<proteinExistence type="predicted"/>
<reference evidence="1" key="2">
    <citation type="journal article" date="2015" name="Data Brief">
        <title>Shoot transcriptome of the giant reed, Arundo donax.</title>
        <authorList>
            <person name="Barrero R.A."/>
            <person name="Guerrero F.D."/>
            <person name="Moolhuijzen P."/>
            <person name="Goolsby J.A."/>
            <person name="Tidwell J."/>
            <person name="Bellgard S.E."/>
            <person name="Bellgard M.I."/>
        </authorList>
    </citation>
    <scope>NUCLEOTIDE SEQUENCE</scope>
    <source>
        <tissue evidence="1">Shoot tissue taken approximately 20 cm above the soil surface</tissue>
    </source>
</reference>
<dbReference type="EMBL" id="GBRH01278841">
    <property type="protein sequence ID" value="JAD19054.1"/>
    <property type="molecule type" value="Transcribed_RNA"/>
</dbReference>
<organism evidence="1">
    <name type="scientific">Arundo donax</name>
    <name type="common">Giant reed</name>
    <name type="synonym">Donax arundinaceus</name>
    <dbReference type="NCBI Taxonomy" id="35708"/>
    <lineage>
        <taxon>Eukaryota</taxon>
        <taxon>Viridiplantae</taxon>
        <taxon>Streptophyta</taxon>
        <taxon>Embryophyta</taxon>
        <taxon>Tracheophyta</taxon>
        <taxon>Spermatophyta</taxon>
        <taxon>Magnoliopsida</taxon>
        <taxon>Liliopsida</taxon>
        <taxon>Poales</taxon>
        <taxon>Poaceae</taxon>
        <taxon>PACMAD clade</taxon>
        <taxon>Arundinoideae</taxon>
        <taxon>Arundineae</taxon>
        <taxon>Arundo</taxon>
    </lineage>
</organism>
<protein>
    <submittedName>
        <fullName evidence="1">Uncharacterized protein</fullName>
    </submittedName>
</protein>